<keyword evidence="1" id="KW-0732">Signal</keyword>
<organism evidence="2 3">
    <name type="scientific">Fibroporia radiculosa</name>
    <dbReference type="NCBI Taxonomy" id="599839"/>
    <lineage>
        <taxon>Eukaryota</taxon>
        <taxon>Fungi</taxon>
        <taxon>Dikarya</taxon>
        <taxon>Basidiomycota</taxon>
        <taxon>Agaricomycotina</taxon>
        <taxon>Agaricomycetes</taxon>
        <taxon>Polyporales</taxon>
        <taxon>Fibroporiaceae</taxon>
        <taxon>Fibroporia</taxon>
    </lineage>
</organism>
<accession>J4I834</accession>
<reference evidence="2 3" key="1">
    <citation type="journal article" date="2012" name="Appl. Environ. Microbiol.">
        <title>Short-read sequencing for genomic analysis of the brown rot fungus Fibroporia radiculosa.</title>
        <authorList>
            <person name="Tang J.D."/>
            <person name="Perkins A.D."/>
            <person name="Sonstegard T.S."/>
            <person name="Schroeder S.G."/>
            <person name="Burgess S.C."/>
            <person name="Diehl S.V."/>
        </authorList>
    </citation>
    <scope>NUCLEOTIDE SEQUENCE [LARGE SCALE GENOMIC DNA]</scope>
    <source>
        <strain evidence="2 3">TFFH 294</strain>
    </source>
</reference>
<gene>
    <name evidence="2" type="ORF">FIBRA_00721</name>
</gene>
<dbReference type="RefSeq" id="XP_012177999.1">
    <property type="nucleotide sequence ID" value="XM_012322609.1"/>
</dbReference>
<protein>
    <submittedName>
        <fullName evidence="2">Uncharacterized protein</fullName>
    </submittedName>
</protein>
<dbReference type="EMBL" id="HE796897">
    <property type="protein sequence ID" value="CCL98716.1"/>
    <property type="molecule type" value="Genomic_DNA"/>
</dbReference>
<evidence type="ECO:0000313" key="3">
    <source>
        <dbReference type="Proteomes" id="UP000006352"/>
    </source>
</evidence>
<name>J4I834_9APHY</name>
<dbReference type="PROSITE" id="PS51257">
    <property type="entry name" value="PROKAR_LIPOPROTEIN"/>
    <property type="match status" value="1"/>
</dbReference>
<evidence type="ECO:0000313" key="2">
    <source>
        <dbReference type="EMBL" id="CCL98716.1"/>
    </source>
</evidence>
<dbReference type="Proteomes" id="UP000006352">
    <property type="component" value="Unassembled WGS sequence"/>
</dbReference>
<sequence>MHFKILSAVFVALSLGFASSCAPLRVRTDYNNLYFGATAVDIAVPPGEYRPSSLEHSSSSQKWTINPDEFNDLRFGSGTVIGSIGMSKGEDASSRT</sequence>
<dbReference type="HOGENOM" id="CLU_2359768_0_0_1"/>
<dbReference type="InParanoid" id="J4I834"/>
<proteinExistence type="predicted"/>
<feature type="signal peptide" evidence="1">
    <location>
        <begin position="1"/>
        <end position="20"/>
    </location>
</feature>
<dbReference type="AlphaFoldDB" id="J4I834"/>
<keyword evidence="3" id="KW-1185">Reference proteome</keyword>
<feature type="chain" id="PRO_5003778460" evidence="1">
    <location>
        <begin position="21"/>
        <end position="96"/>
    </location>
</feature>
<evidence type="ECO:0000256" key="1">
    <source>
        <dbReference type="SAM" id="SignalP"/>
    </source>
</evidence>
<dbReference type="GeneID" id="24093627"/>